<dbReference type="GO" id="GO:0046872">
    <property type="term" value="F:metal ion binding"/>
    <property type="evidence" value="ECO:0007669"/>
    <property type="project" value="InterPro"/>
</dbReference>
<evidence type="ECO:0000313" key="5">
    <source>
        <dbReference type="EMBL" id="TXN31518.1"/>
    </source>
</evidence>
<organism evidence="5 6">
    <name type="scientific">Lacisediminihabitans profunda</name>
    <dbReference type="NCBI Taxonomy" id="2594790"/>
    <lineage>
        <taxon>Bacteria</taxon>
        <taxon>Bacillati</taxon>
        <taxon>Actinomycetota</taxon>
        <taxon>Actinomycetes</taxon>
        <taxon>Micrococcales</taxon>
        <taxon>Microbacteriaceae</taxon>
        <taxon>Lacisediminihabitans</taxon>
    </lineage>
</organism>
<dbReference type="SUPFAM" id="SSF63411">
    <property type="entry name" value="LuxS/MPP-like metallohydrolase"/>
    <property type="match status" value="2"/>
</dbReference>
<dbReference type="EMBL" id="VRMG01000005">
    <property type="protein sequence ID" value="TXN31518.1"/>
    <property type="molecule type" value="Genomic_DNA"/>
</dbReference>
<dbReference type="Pfam" id="PF05193">
    <property type="entry name" value="Peptidase_M16_C"/>
    <property type="match status" value="1"/>
</dbReference>
<dbReference type="Proteomes" id="UP000321379">
    <property type="component" value="Unassembled WGS sequence"/>
</dbReference>
<accession>A0A5C8UV86</accession>
<dbReference type="InterPro" id="IPR011249">
    <property type="entry name" value="Metalloenz_LuxS/M16"/>
</dbReference>
<dbReference type="InterPro" id="IPR007863">
    <property type="entry name" value="Peptidase_M16_C"/>
</dbReference>
<name>A0A5C8UV86_9MICO</name>
<dbReference type="Gene3D" id="3.30.830.10">
    <property type="entry name" value="Metalloenzyme, LuxS/M16 peptidase-like"/>
    <property type="match status" value="2"/>
</dbReference>
<evidence type="ECO:0000259" key="4">
    <source>
        <dbReference type="Pfam" id="PF05193"/>
    </source>
</evidence>
<sequence>MTGAAPLPLDQAELTFTASGDSLVRRSVLPSGVRVLSEQVPGARSATIGYWVAVGSRDEVVATYGSTHFLEHLLFKGTANRTALDIAVSFDAVGGEHNAMTAKEYTCYYAKVQDKDLPMAVEVLSDMITSSVIDPTEFENERGVILEELAMADDDPSDVTSERFFEAVLGEHPLGRPIGGSPETIQAATRESVWEHYRANYRARDLVITVAGAVDHDELVAWVTRALTAAGWDLSIEAAPVERRDATHDVIERGSPLVVVHRPIEQANILLGVPGIPAADDRRSTLAVLNSVLGGGMSSRLFQEIREKRGLAYSVYSFSPSYSDAGLFGLYAGCSPAKAAQVTELLLSEFRRLATGGITDDEMRRAVGQLSGASALALEDSDTRMSRLGRSEITLGEFADLDESLRRLSLVTAHDVRELAVELVARPLSIAAVGTIDAATFDGLALEPIAV</sequence>
<dbReference type="InterPro" id="IPR011765">
    <property type="entry name" value="Pept_M16_N"/>
</dbReference>
<dbReference type="GO" id="GO:0004222">
    <property type="term" value="F:metalloendopeptidase activity"/>
    <property type="evidence" value="ECO:0007669"/>
    <property type="project" value="InterPro"/>
</dbReference>
<evidence type="ECO:0000256" key="2">
    <source>
        <dbReference type="RuleBase" id="RU004447"/>
    </source>
</evidence>
<dbReference type="PANTHER" id="PTHR11851">
    <property type="entry name" value="METALLOPROTEASE"/>
    <property type="match status" value="1"/>
</dbReference>
<proteinExistence type="inferred from homology"/>
<comment type="similarity">
    <text evidence="1 2">Belongs to the peptidase M16 family.</text>
</comment>
<evidence type="ECO:0000256" key="1">
    <source>
        <dbReference type="ARBA" id="ARBA00007261"/>
    </source>
</evidence>
<dbReference type="AlphaFoldDB" id="A0A5C8UV86"/>
<dbReference type="InterPro" id="IPR050361">
    <property type="entry name" value="MPP/UQCRC_Complex"/>
</dbReference>
<dbReference type="PANTHER" id="PTHR11851:SF49">
    <property type="entry name" value="MITOCHONDRIAL-PROCESSING PEPTIDASE SUBUNIT ALPHA"/>
    <property type="match status" value="1"/>
</dbReference>
<comment type="caution">
    <text evidence="5">The sequence shown here is derived from an EMBL/GenBank/DDBJ whole genome shotgun (WGS) entry which is preliminary data.</text>
</comment>
<dbReference type="PROSITE" id="PS00143">
    <property type="entry name" value="INSULINASE"/>
    <property type="match status" value="1"/>
</dbReference>
<evidence type="ECO:0000259" key="3">
    <source>
        <dbReference type="Pfam" id="PF00675"/>
    </source>
</evidence>
<keyword evidence="6" id="KW-1185">Reference proteome</keyword>
<dbReference type="GO" id="GO:0006508">
    <property type="term" value="P:proteolysis"/>
    <property type="evidence" value="ECO:0007669"/>
    <property type="project" value="InterPro"/>
</dbReference>
<feature type="domain" description="Peptidase M16 N-terminal" evidence="3">
    <location>
        <begin position="34"/>
        <end position="179"/>
    </location>
</feature>
<dbReference type="InterPro" id="IPR001431">
    <property type="entry name" value="Pept_M16_Zn_BS"/>
</dbReference>
<protein>
    <submittedName>
        <fullName evidence="5">Insulinase family protein</fullName>
    </submittedName>
</protein>
<evidence type="ECO:0000313" key="6">
    <source>
        <dbReference type="Proteomes" id="UP000321379"/>
    </source>
</evidence>
<reference evidence="5 6" key="1">
    <citation type="submission" date="2019-08" db="EMBL/GenBank/DDBJ databases">
        <title>Bacterial whole genome sequence for Glaciihabitans sp. CHu50b-6-2.</title>
        <authorList>
            <person name="Jin L."/>
        </authorList>
    </citation>
    <scope>NUCLEOTIDE SEQUENCE [LARGE SCALE GENOMIC DNA]</scope>
    <source>
        <strain evidence="5 6">CHu50b-6-2</strain>
    </source>
</reference>
<feature type="domain" description="Peptidase M16 C-terminal" evidence="4">
    <location>
        <begin position="188"/>
        <end position="370"/>
    </location>
</feature>
<dbReference type="RefSeq" id="WP_147783105.1">
    <property type="nucleotide sequence ID" value="NZ_VRMG01000005.1"/>
</dbReference>
<dbReference type="Pfam" id="PF00675">
    <property type="entry name" value="Peptidase_M16"/>
    <property type="match status" value="1"/>
</dbReference>
<gene>
    <name evidence="5" type="ORF">FVP33_08250</name>
</gene>